<dbReference type="GO" id="GO:0006623">
    <property type="term" value="P:protein targeting to vacuole"/>
    <property type="evidence" value="ECO:0007669"/>
    <property type="project" value="TreeGrafter"/>
</dbReference>
<dbReference type="PANTHER" id="PTHR14534">
    <property type="entry name" value="VACUOLAR IMPORT AND DEGRADATION PROTEIN 24"/>
    <property type="match status" value="1"/>
</dbReference>
<protein>
    <submittedName>
        <fullName evidence="3">ZYBA0S04-08966g1_1</fullName>
    </submittedName>
</protein>
<sequence>MINEDTKNVKSAKTSREVGPEQSQHTQLTQQAQQAQQVQQVQRALREALLLRHGQEQEPQRSSSRDSLRSLQQLVHRGDTSGHGKRYIYDDSSSYGTARAGSAARSDTGTTTTNYLRPRMQFTGYQISGYKKYQVVITLKTVNLPLGGASSPSPHVRGFLTIRGLTNQHPEITTFFDAFAVNHSEFGFLSSSWARDSPMGSCRADDQTDLEHWLNFPAFKQLFLSGCSQSQEEPPTLNDIIDGTYEFSNYLEQRFVFMRWKEKYLVPEELADGVEGASYDGFYYIVHDQVTGNIQGFYYHQDAEKFQQLELVPCAETAGDCSSCGFEMA</sequence>
<evidence type="ECO:0000313" key="4">
    <source>
        <dbReference type="Proteomes" id="UP000019375"/>
    </source>
</evidence>
<feature type="region of interest" description="Disordered" evidence="2">
    <location>
        <begin position="75"/>
        <end position="113"/>
    </location>
</feature>
<dbReference type="EMBL" id="HG316457">
    <property type="protein sequence ID" value="CDF89633.1"/>
    <property type="molecule type" value="Genomic_DNA"/>
</dbReference>
<dbReference type="GO" id="GO:0007039">
    <property type="term" value="P:protein catabolic process in the vacuole"/>
    <property type="evidence" value="ECO:0007669"/>
    <property type="project" value="TreeGrafter"/>
</dbReference>
<evidence type="ECO:0000256" key="2">
    <source>
        <dbReference type="SAM" id="MobiDB-lite"/>
    </source>
</evidence>
<proteinExistence type="inferred from homology"/>
<evidence type="ECO:0000313" key="3">
    <source>
        <dbReference type="EMBL" id="CDF89633.1"/>
    </source>
</evidence>
<keyword evidence="4" id="KW-1185">Reference proteome</keyword>
<name>A0A8J2T7C7_ZYGB2</name>
<feature type="compositionally biased region" description="Basic and acidic residues" evidence="2">
    <location>
        <begin position="1"/>
        <end position="19"/>
    </location>
</feature>
<organism evidence="3 4">
    <name type="scientific">Zygosaccharomyces bailii (strain CLIB 213 / ATCC 58445 / CBS 680 / BCRC 21525 / NBRC 1098 / NCYC 1416 / NRRL Y-2227)</name>
    <dbReference type="NCBI Taxonomy" id="1333698"/>
    <lineage>
        <taxon>Eukaryota</taxon>
        <taxon>Fungi</taxon>
        <taxon>Dikarya</taxon>
        <taxon>Ascomycota</taxon>
        <taxon>Saccharomycotina</taxon>
        <taxon>Saccharomycetes</taxon>
        <taxon>Saccharomycetales</taxon>
        <taxon>Saccharomycetaceae</taxon>
        <taxon>Zygosaccharomyces</taxon>
    </lineage>
</organism>
<dbReference type="Proteomes" id="UP000019375">
    <property type="component" value="Unassembled WGS sequence"/>
</dbReference>
<feature type="compositionally biased region" description="Low complexity" evidence="2">
    <location>
        <begin position="22"/>
        <end position="38"/>
    </location>
</feature>
<dbReference type="InterPro" id="IPR018618">
    <property type="entry name" value="GID4/10-like"/>
</dbReference>
<dbReference type="GO" id="GO:0043161">
    <property type="term" value="P:proteasome-mediated ubiquitin-dependent protein catabolic process"/>
    <property type="evidence" value="ECO:0007669"/>
    <property type="project" value="TreeGrafter"/>
</dbReference>
<dbReference type="GO" id="GO:0005773">
    <property type="term" value="C:vacuole"/>
    <property type="evidence" value="ECO:0007669"/>
    <property type="project" value="GOC"/>
</dbReference>
<evidence type="ECO:0000256" key="1">
    <source>
        <dbReference type="ARBA" id="ARBA00061469"/>
    </source>
</evidence>
<dbReference type="OrthoDB" id="62at2759"/>
<comment type="similarity">
    <text evidence="1">Belongs to the GID4/VID24 family.</text>
</comment>
<accession>A0A8J2T7C7</accession>
<dbReference type="AlphaFoldDB" id="A0A8J2T7C7"/>
<dbReference type="GO" id="GO:0034657">
    <property type="term" value="C:GID complex"/>
    <property type="evidence" value="ECO:0007669"/>
    <property type="project" value="TreeGrafter"/>
</dbReference>
<dbReference type="PANTHER" id="PTHR14534:SF3">
    <property type="entry name" value="GID COMPLEX SUBUNIT 4 HOMOLOG"/>
    <property type="match status" value="1"/>
</dbReference>
<dbReference type="GO" id="GO:0045721">
    <property type="term" value="P:negative regulation of gluconeogenesis"/>
    <property type="evidence" value="ECO:0007669"/>
    <property type="project" value="TreeGrafter"/>
</dbReference>
<dbReference type="Pfam" id="PF09783">
    <property type="entry name" value="Vac_ImportDeg"/>
    <property type="match status" value="1"/>
</dbReference>
<reference evidence="4" key="1">
    <citation type="journal article" date="2013" name="Genome Announc.">
        <title>Genome sequence of the food spoilage yeast Zygosaccharomyces bailii CLIB 213(T).</title>
        <authorList>
            <person name="Galeote V."/>
            <person name="Bigey F."/>
            <person name="Devillers H."/>
            <person name="Neuveglise C."/>
            <person name="Dequin S."/>
        </authorList>
    </citation>
    <scope>NUCLEOTIDE SEQUENCE [LARGE SCALE GENOMIC DNA]</scope>
    <source>
        <strain evidence="4">CLIB 213 / ATCC 58445 / CBS 680 / CCRC 21525 / NBRC 1098 / NCYC 1416 / NRRL Y-2227</strain>
    </source>
</reference>
<gene>
    <name evidence="3" type="ORF">BN860_08966g</name>
</gene>
<feature type="region of interest" description="Disordered" evidence="2">
    <location>
        <begin position="1"/>
        <end position="38"/>
    </location>
</feature>